<evidence type="ECO:0000259" key="1">
    <source>
        <dbReference type="Pfam" id="PF01170"/>
    </source>
</evidence>
<organism evidence="2 3">
    <name type="scientific">Candidatus Fimiplasma intestinipullorum</name>
    <dbReference type="NCBI Taxonomy" id="2840825"/>
    <lineage>
        <taxon>Bacteria</taxon>
        <taxon>Bacillati</taxon>
        <taxon>Bacillota</taxon>
        <taxon>Clostridia</taxon>
        <taxon>Eubacteriales</taxon>
        <taxon>Candidatus Fimiplasma</taxon>
    </lineage>
</organism>
<name>A0A9D1HMK0_9FIRM</name>
<dbReference type="EMBL" id="DVMJ01000043">
    <property type="protein sequence ID" value="HIU13427.1"/>
    <property type="molecule type" value="Genomic_DNA"/>
</dbReference>
<evidence type="ECO:0000313" key="2">
    <source>
        <dbReference type="EMBL" id="HIU13427.1"/>
    </source>
</evidence>
<proteinExistence type="predicted"/>
<protein>
    <recommendedName>
        <fullName evidence="1">Ribosomal RNA large subunit methyltransferase K/L-like methyltransferase domain-containing protein</fullName>
    </recommendedName>
</protein>
<reference evidence="2" key="1">
    <citation type="submission" date="2020-10" db="EMBL/GenBank/DDBJ databases">
        <authorList>
            <person name="Gilroy R."/>
        </authorList>
    </citation>
    <scope>NUCLEOTIDE SEQUENCE</scope>
    <source>
        <strain evidence="2">CHK195-11698</strain>
    </source>
</reference>
<feature type="domain" description="Ribosomal RNA large subunit methyltransferase K/L-like methyltransferase" evidence="1">
    <location>
        <begin position="340"/>
        <end position="472"/>
    </location>
</feature>
<dbReference type="InterPro" id="IPR029063">
    <property type="entry name" value="SAM-dependent_MTases_sf"/>
</dbReference>
<dbReference type="Proteomes" id="UP000824175">
    <property type="component" value="Unassembled WGS sequence"/>
</dbReference>
<dbReference type="SUPFAM" id="SSF53335">
    <property type="entry name" value="S-adenosyl-L-methionine-dependent methyltransferases"/>
    <property type="match status" value="1"/>
</dbReference>
<reference evidence="2" key="2">
    <citation type="journal article" date="2021" name="PeerJ">
        <title>Extensive microbial diversity within the chicken gut microbiome revealed by metagenomics and culture.</title>
        <authorList>
            <person name="Gilroy R."/>
            <person name="Ravi A."/>
            <person name="Getino M."/>
            <person name="Pursley I."/>
            <person name="Horton D.L."/>
            <person name="Alikhan N.F."/>
            <person name="Baker D."/>
            <person name="Gharbi K."/>
            <person name="Hall N."/>
            <person name="Watson M."/>
            <person name="Adriaenssens E.M."/>
            <person name="Foster-Nyarko E."/>
            <person name="Jarju S."/>
            <person name="Secka A."/>
            <person name="Antonio M."/>
            <person name="Oren A."/>
            <person name="Chaudhuri R.R."/>
            <person name="La Ragione R."/>
            <person name="Hildebrand F."/>
            <person name="Pallen M.J."/>
        </authorList>
    </citation>
    <scope>NUCLEOTIDE SEQUENCE</scope>
    <source>
        <strain evidence="2">CHK195-11698</strain>
    </source>
</reference>
<accession>A0A9D1HMK0</accession>
<dbReference type="Pfam" id="PF01170">
    <property type="entry name" value="UPF0020"/>
    <property type="match status" value="1"/>
</dbReference>
<dbReference type="InterPro" id="IPR000241">
    <property type="entry name" value="RlmKL-like_Mtase"/>
</dbReference>
<evidence type="ECO:0000313" key="3">
    <source>
        <dbReference type="Proteomes" id="UP000824175"/>
    </source>
</evidence>
<dbReference type="AlphaFoldDB" id="A0A9D1HMK0"/>
<sequence>MKHTIYASLQTAVSNETLRQNLLALREQIQDAESLDIFQEELALNDHLLVACTQNEDPKIRRLACQLLAKTENDQYYPLLRDTYLHETQLFVRPGMLKCLESFDLTEDLTTLEQREKEMTTLLDGENAKHYTQELRILRQLLKPYRQLACHTFTGLIKEVPVVLSTYQGHQERLMDEMTGYETKKVALGVQVRTQDVEALFAYRLFNALYFPVLKLPDFKLTTLVDGLSKPLILSFLDSCHQGEKSYRFRLHAHDHEQLREVAEKLEIASQGRLVNQPSDYEIEFYLHENKQGACVVYLRLMTIKDPRFTYRKAVSSSSLAPETAALINSYVLDYASLKGEILDPVCNDGVLLIERAMVDTPRFMLGLAKSEDILNKARYNADQAHAPVQFVGRPLATFTHRRSFDEILSALPTGTSQQDLEETREIYVTLFRRMPDFLKVGGKAFLYTTEHRWMKELLDDHAASCQLVKRIRIIHSKIRSGYLYIIERKA</sequence>
<comment type="caution">
    <text evidence="2">The sequence shown here is derived from an EMBL/GenBank/DDBJ whole genome shotgun (WGS) entry which is preliminary data.</text>
</comment>
<dbReference type="Gene3D" id="3.40.50.150">
    <property type="entry name" value="Vaccinia Virus protein VP39"/>
    <property type="match status" value="1"/>
</dbReference>
<gene>
    <name evidence="2" type="ORF">IAD15_05090</name>
</gene>